<evidence type="ECO:0000313" key="11">
    <source>
        <dbReference type="Proteomes" id="UP000095552"/>
    </source>
</evidence>
<dbReference type="Gene3D" id="1.20.1600.10">
    <property type="entry name" value="Outer membrane efflux proteins (OEP)"/>
    <property type="match status" value="1"/>
</dbReference>
<evidence type="ECO:0008006" key="12">
    <source>
        <dbReference type="Google" id="ProtNLM"/>
    </source>
</evidence>
<proteinExistence type="inferred from homology"/>
<keyword evidence="7" id="KW-0998">Cell outer membrane</keyword>
<feature type="signal peptide" evidence="9">
    <location>
        <begin position="1"/>
        <end position="23"/>
    </location>
</feature>
<dbReference type="Proteomes" id="UP000095552">
    <property type="component" value="Unassembled WGS sequence"/>
</dbReference>
<dbReference type="GO" id="GO:0009279">
    <property type="term" value="C:cell outer membrane"/>
    <property type="evidence" value="ECO:0007669"/>
    <property type="project" value="UniProtKB-SubCell"/>
</dbReference>
<keyword evidence="9" id="KW-0732">Signal</keyword>
<keyword evidence="11" id="KW-1185">Reference proteome</keyword>
<dbReference type="STRING" id="1563681.BFP71_10370"/>
<comment type="similarity">
    <text evidence="2">Belongs to the outer membrane factor (OMF) (TC 1.B.17) family.</text>
</comment>
<gene>
    <name evidence="10" type="ORF">BFP71_10370</name>
</gene>
<evidence type="ECO:0000313" key="10">
    <source>
        <dbReference type="EMBL" id="OEJ99941.1"/>
    </source>
</evidence>
<dbReference type="GO" id="GO:0015562">
    <property type="term" value="F:efflux transmembrane transporter activity"/>
    <property type="evidence" value="ECO:0007669"/>
    <property type="project" value="InterPro"/>
</dbReference>
<dbReference type="GO" id="GO:0015288">
    <property type="term" value="F:porin activity"/>
    <property type="evidence" value="ECO:0007669"/>
    <property type="project" value="TreeGrafter"/>
</dbReference>
<dbReference type="AlphaFoldDB" id="A0A1E5SLF7"/>
<evidence type="ECO:0000256" key="6">
    <source>
        <dbReference type="ARBA" id="ARBA00023136"/>
    </source>
</evidence>
<evidence type="ECO:0000256" key="7">
    <source>
        <dbReference type="ARBA" id="ARBA00023237"/>
    </source>
</evidence>
<reference evidence="10 11" key="1">
    <citation type="submission" date="2016-08" db="EMBL/GenBank/DDBJ databases">
        <title>Draft genome of Fabibacter sp. strain SK-8.</title>
        <authorList>
            <person name="Wong S.-K."/>
            <person name="Hamasaki K."/>
            <person name="Yoshizawa S."/>
        </authorList>
    </citation>
    <scope>NUCLEOTIDE SEQUENCE [LARGE SCALE GENOMIC DNA]</scope>
    <source>
        <strain evidence="10 11">SK-8</strain>
    </source>
</reference>
<comment type="caution">
    <text evidence="10">The sequence shown here is derived from an EMBL/GenBank/DDBJ whole genome shotgun (WGS) entry which is preliminary data.</text>
</comment>
<dbReference type="RefSeq" id="WP_069835404.1">
    <property type="nucleotide sequence ID" value="NZ_MDGQ01000005.1"/>
</dbReference>
<dbReference type="InterPro" id="IPR051906">
    <property type="entry name" value="TolC-like"/>
</dbReference>
<protein>
    <recommendedName>
        <fullName evidence="12">Transporter</fullName>
    </recommendedName>
</protein>
<dbReference type="PANTHER" id="PTHR30026:SF20">
    <property type="entry name" value="OUTER MEMBRANE PROTEIN TOLC"/>
    <property type="match status" value="1"/>
</dbReference>
<accession>A0A1E5SLF7</accession>
<dbReference type="SUPFAM" id="SSF56954">
    <property type="entry name" value="Outer membrane efflux proteins (OEP)"/>
    <property type="match status" value="1"/>
</dbReference>
<sequence>MKRSIRRVNFLALLMLIAFGVNAQNVFSLREAIEYSLANNQDLKNAMVTTKDAEAQVFETRADGLPQIDANFGYTNNTQLQQSILRASVFDPTAGPNDITTVAFGIQHQSNFNITASQMIWDGSFFIGLKAARKLREKVVVDQKKTEVDVVEAVTKAYYLVLVNQVRTDLIDTNIETIEKTLEETRQLYENGFAEKIDVTRLQVQLNNLKTERQGVSQVIASSKNILKLSMGMPVIQPLSLSDTLDDFDFSYSNSEVQAYNVQERLEAQQINYLKDLAILDIKNIRSQYIPKVTLNAGWGRNTGNDSFGTLWNSDRMWFGSSFVGLNVNIPVFDGLRKKYTTERKKYQLETLNNQYDLLTNNLQQELINAKDALEVNLQRLEVQEANMALAKEVTEITREKYTEGIGSNLELINAEDGYKQAEVNYLTALYDAIIAKIDLDKSLGKLN</sequence>
<organism evidence="10 11">
    <name type="scientific">Roseivirga misakiensis</name>
    <dbReference type="NCBI Taxonomy" id="1563681"/>
    <lineage>
        <taxon>Bacteria</taxon>
        <taxon>Pseudomonadati</taxon>
        <taxon>Bacteroidota</taxon>
        <taxon>Cytophagia</taxon>
        <taxon>Cytophagales</taxon>
        <taxon>Roseivirgaceae</taxon>
        <taxon>Roseivirga</taxon>
    </lineage>
</organism>
<comment type="subcellular location">
    <subcellularLocation>
        <location evidence="1">Cell outer membrane</location>
    </subcellularLocation>
</comment>
<evidence type="ECO:0000256" key="2">
    <source>
        <dbReference type="ARBA" id="ARBA00007613"/>
    </source>
</evidence>
<keyword evidence="4" id="KW-1134">Transmembrane beta strand</keyword>
<name>A0A1E5SLF7_9BACT</name>
<feature type="coiled-coil region" evidence="8">
    <location>
        <begin position="349"/>
        <end position="384"/>
    </location>
</feature>
<evidence type="ECO:0000256" key="5">
    <source>
        <dbReference type="ARBA" id="ARBA00022692"/>
    </source>
</evidence>
<feature type="chain" id="PRO_5009185134" description="Transporter" evidence="9">
    <location>
        <begin position="24"/>
        <end position="448"/>
    </location>
</feature>
<dbReference type="EMBL" id="MDGQ01000005">
    <property type="protein sequence ID" value="OEJ99941.1"/>
    <property type="molecule type" value="Genomic_DNA"/>
</dbReference>
<keyword evidence="3" id="KW-0813">Transport</keyword>
<dbReference type="Pfam" id="PF02321">
    <property type="entry name" value="OEP"/>
    <property type="match status" value="2"/>
</dbReference>
<keyword evidence="6" id="KW-0472">Membrane</keyword>
<evidence type="ECO:0000256" key="9">
    <source>
        <dbReference type="SAM" id="SignalP"/>
    </source>
</evidence>
<dbReference type="OrthoDB" id="367883at2"/>
<dbReference type="GO" id="GO:1990281">
    <property type="term" value="C:efflux pump complex"/>
    <property type="evidence" value="ECO:0007669"/>
    <property type="project" value="TreeGrafter"/>
</dbReference>
<evidence type="ECO:0000256" key="4">
    <source>
        <dbReference type="ARBA" id="ARBA00022452"/>
    </source>
</evidence>
<keyword evidence="8" id="KW-0175">Coiled coil</keyword>
<dbReference type="InterPro" id="IPR003423">
    <property type="entry name" value="OMP_efflux"/>
</dbReference>
<evidence type="ECO:0000256" key="3">
    <source>
        <dbReference type="ARBA" id="ARBA00022448"/>
    </source>
</evidence>
<evidence type="ECO:0000256" key="8">
    <source>
        <dbReference type="SAM" id="Coils"/>
    </source>
</evidence>
<keyword evidence="5" id="KW-0812">Transmembrane</keyword>
<evidence type="ECO:0000256" key="1">
    <source>
        <dbReference type="ARBA" id="ARBA00004442"/>
    </source>
</evidence>
<dbReference type="PANTHER" id="PTHR30026">
    <property type="entry name" value="OUTER MEMBRANE PROTEIN TOLC"/>
    <property type="match status" value="1"/>
</dbReference>